<dbReference type="AlphaFoldDB" id="A0AAX6MME5"/>
<gene>
    <name evidence="4" type="ORF">Daesc_005655</name>
</gene>
<organism evidence="4 5">
    <name type="scientific">Daldinia eschscholtzii</name>
    <dbReference type="NCBI Taxonomy" id="292717"/>
    <lineage>
        <taxon>Eukaryota</taxon>
        <taxon>Fungi</taxon>
        <taxon>Dikarya</taxon>
        <taxon>Ascomycota</taxon>
        <taxon>Pezizomycotina</taxon>
        <taxon>Sordariomycetes</taxon>
        <taxon>Xylariomycetidae</taxon>
        <taxon>Xylariales</taxon>
        <taxon>Hypoxylaceae</taxon>
        <taxon>Daldinia</taxon>
    </lineage>
</organism>
<reference evidence="4 5" key="1">
    <citation type="journal article" date="2024" name="Front Chem Biol">
        <title>Unveiling the potential of Daldinia eschscholtzii MFLUCC 19-0629 through bioactivity and bioinformatics studies for enhanced sustainable agriculture production.</title>
        <authorList>
            <person name="Brooks S."/>
            <person name="Weaver J.A."/>
            <person name="Klomchit A."/>
            <person name="Alharthi S.A."/>
            <person name="Onlamun T."/>
            <person name="Nurani R."/>
            <person name="Vong T.K."/>
            <person name="Alberti F."/>
            <person name="Greco C."/>
        </authorList>
    </citation>
    <scope>NUCLEOTIDE SEQUENCE [LARGE SCALE GENOMIC DNA]</scope>
    <source>
        <strain evidence="4">MFLUCC 19-0629</strain>
    </source>
</reference>
<evidence type="ECO:0000256" key="1">
    <source>
        <dbReference type="ARBA" id="ARBA00022898"/>
    </source>
</evidence>
<dbReference type="PANTHER" id="PTHR43586">
    <property type="entry name" value="CYSTEINE DESULFURASE"/>
    <property type="match status" value="1"/>
</dbReference>
<sequence>MVSRPLNGRTPSKHAEHINSSADDGNADEEKRLADKFAAHRHLVPLVAQNPDVIFLNAASAPPSNLLVHEAITRYSAQALYEASLHAKWRETREEARGLIARCINAEDATTIAFTRDTTEALGSFIRCVGFEPGDNVVTVDAEHPNQTLCWLALRGAGLEVRQVPTIDSETEAEAERRNGSVVVVDAETLRPYVDSRTRAIGISSITFDSGHQNDVKSICAEYRPRGIHVLADITQHVGFARIDVKDLGVSAAAFSLHKGLNTPTGIGALYISPQAFTELDDPTPPFVSMEAVKNLNESLVVKVDDALELHPNARRFEHANMSLVGVVAAAAYTRFYLDVLGPADVEAHLYALTDLLGKECDRLGVRVVNPRERGKRAPHITILALSKEWGPYLGGPGGARVTMNRLGARVSFGFYNSAKDVKKFVRVLELGIAQGLKV</sequence>
<dbReference type="InterPro" id="IPR015422">
    <property type="entry name" value="PyrdxlP-dep_Trfase_small"/>
</dbReference>
<evidence type="ECO:0000256" key="2">
    <source>
        <dbReference type="SAM" id="MobiDB-lite"/>
    </source>
</evidence>
<dbReference type="SUPFAM" id="SSF53383">
    <property type="entry name" value="PLP-dependent transferases"/>
    <property type="match status" value="1"/>
</dbReference>
<dbReference type="Gene3D" id="3.90.1150.10">
    <property type="entry name" value="Aspartate Aminotransferase, domain 1"/>
    <property type="match status" value="1"/>
</dbReference>
<evidence type="ECO:0000313" key="4">
    <source>
        <dbReference type="EMBL" id="KAK6953352.1"/>
    </source>
</evidence>
<name>A0AAX6MME5_9PEZI</name>
<protein>
    <recommendedName>
        <fullName evidence="3">Aminotransferase class V domain-containing protein</fullName>
    </recommendedName>
</protein>
<dbReference type="InterPro" id="IPR015424">
    <property type="entry name" value="PyrdxlP-dep_Trfase"/>
</dbReference>
<dbReference type="InterPro" id="IPR015421">
    <property type="entry name" value="PyrdxlP-dep_Trfase_major"/>
</dbReference>
<dbReference type="PANTHER" id="PTHR43586:SF8">
    <property type="entry name" value="CYSTEINE DESULFURASE 1, CHLOROPLASTIC"/>
    <property type="match status" value="1"/>
</dbReference>
<feature type="region of interest" description="Disordered" evidence="2">
    <location>
        <begin position="1"/>
        <end position="27"/>
    </location>
</feature>
<evidence type="ECO:0000259" key="3">
    <source>
        <dbReference type="Pfam" id="PF00266"/>
    </source>
</evidence>
<dbReference type="Proteomes" id="UP001369815">
    <property type="component" value="Unassembled WGS sequence"/>
</dbReference>
<dbReference type="Gene3D" id="3.40.640.10">
    <property type="entry name" value="Type I PLP-dependent aspartate aminotransferase-like (Major domain)"/>
    <property type="match status" value="1"/>
</dbReference>
<comment type="caution">
    <text evidence="4">The sequence shown here is derived from an EMBL/GenBank/DDBJ whole genome shotgun (WGS) entry which is preliminary data.</text>
</comment>
<keyword evidence="5" id="KW-1185">Reference proteome</keyword>
<proteinExistence type="predicted"/>
<keyword evidence="1" id="KW-0663">Pyridoxal phosphate</keyword>
<evidence type="ECO:0000313" key="5">
    <source>
        <dbReference type="Proteomes" id="UP001369815"/>
    </source>
</evidence>
<dbReference type="EMBL" id="JBANMG010000005">
    <property type="protein sequence ID" value="KAK6953352.1"/>
    <property type="molecule type" value="Genomic_DNA"/>
</dbReference>
<accession>A0AAX6MME5</accession>
<feature type="domain" description="Aminotransferase class V" evidence="3">
    <location>
        <begin position="75"/>
        <end position="383"/>
    </location>
</feature>
<dbReference type="Pfam" id="PF00266">
    <property type="entry name" value="Aminotran_5"/>
    <property type="match status" value="1"/>
</dbReference>
<dbReference type="InterPro" id="IPR000192">
    <property type="entry name" value="Aminotrans_V_dom"/>
</dbReference>